<evidence type="ECO:0000313" key="5">
    <source>
        <dbReference type="Proteomes" id="UP000514509"/>
    </source>
</evidence>
<evidence type="ECO:0000313" key="4">
    <source>
        <dbReference type="EMBL" id="QMU27094.1"/>
    </source>
</evidence>
<dbReference type="SUPFAM" id="SSF52266">
    <property type="entry name" value="SGNH hydrolase"/>
    <property type="match status" value="1"/>
</dbReference>
<keyword evidence="5" id="KW-1185">Reference proteome</keyword>
<organism evidence="4 5">
    <name type="scientific">Adhaeribacter radiodurans</name>
    <dbReference type="NCBI Taxonomy" id="2745197"/>
    <lineage>
        <taxon>Bacteria</taxon>
        <taxon>Pseudomonadati</taxon>
        <taxon>Bacteroidota</taxon>
        <taxon>Cytophagia</taxon>
        <taxon>Cytophagales</taxon>
        <taxon>Hymenobacteraceae</taxon>
        <taxon>Adhaeribacter</taxon>
    </lineage>
</organism>
<dbReference type="CDD" id="cd01821">
    <property type="entry name" value="Rhamnogalacturan_acetylesterase_like"/>
    <property type="match status" value="1"/>
</dbReference>
<dbReference type="Pfam" id="PF13472">
    <property type="entry name" value="Lipase_GDSL_2"/>
    <property type="match status" value="1"/>
</dbReference>
<evidence type="ECO:0000259" key="3">
    <source>
        <dbReference type="Pfam" id="PF13472"/>
    </source>
</evidence>
<dbReference type="InterPro" id="IPR013830">
    <property type="entry name" value="SGNH_hydro"/>
</dbReference>
<dbReference type="InterPro" id="IPR037459">
    <property type="entry name" value="RhgT-like"/>
</dbReference>
<dbReference type="PANTHER" id="PTHR43695:SF1">
    <property type="entry name" value="RHAMNOGALACTURONAN ACETYLESTERASE"/>
    <property type="match status" value="1"/>
</dbReference>
<evidence type="ECO:0000256" key="2">
    <source>
        <dbReference type="ARBA" id="ARBA00022801"/>
    </source>
</evidence>
<gene>
    <name evidence="4" type="ORF">HUW48_03185</name>
</gene>
<name>A0A7L7L2S9_9BACT</name>
<dbReference type="InterPro" id="IPR036514">
    <property type="entry name" value="SGNH_hydro_sf"/>
</dbReference>
<dbReference type="KEGG" id="add:HUW48_03185"/>
<dbReference type="GO" id="GO:0016788">
    <property type="term" value="F:hydrolase activity, acting on ester bonds"/>
    <property type="evidence" value="ECO:0007669"/>
    <property type="project" value="UniProtKB-ARBA"/>
</dbReference>
<dbReference type="Proteomes" id="UP000514509">
    <property type="component" value="Chromosome"/>
</dbReference>
<comment type="similarity">
    <text evidence="1">Belongs to the 'GDSL' lipolytic enzyme family.</text>
</comment>
<dbReference type="AlphaFoldDB" id="A0A7L7L2S9"/>
<keyword evidence="2" id="KW-0378">Hydrolase</keyword>
<feature type="domain" description="SGNH hydrolase-type esterase" evidence="3">
    <location>
        <begin position="32"/>
        <end position="225"/>
    </location>
</feature>
<reference evidence="4 5" key="1">
    <citation type="submission" date="2020-06" db="EMBL/GenBank/DDBJ databases">
        <authorList>
            <person name="Hwang Y.J."/>
        </authorList>
    </citation>
    <scope>NUCLEOTIDE SEQUENCE [LARGE SCALE GENOMIC DNA]</scope>
    <source>
        <strain evidence="4 5">KUDC8001</strain>
    </source>
</reference>
<dbReference type="EMBL" id="CP055153">
    <property type="protein sequence ID" value="QMU27094.1"/>
    <property type="molecule type" value="Genomic_DNA"/>
</dbReference>
<sequence length="252" mass="28885">MKAIQNKSWGLSLLLLMAFTFPQQKKIKVYLIGDSTMAIKEPKAYPETGWGMPFIYFFDNSLEVDNRAKNGRSTKTFIAEGLWQPVADNLQEGDYVLIQFGHNDEVKTKKSYTTEEEFQNNLKRYVTETRRKKAIPILLTPVARRKFDESGKIEATHEVYSQLVRQVAQDQKVPLIDLDQKSQALLQQFGPETSKLLFLQLAPGEHPNYPAGKDDNTHFSELGARKMAQLVYAEIKNLNLELANRFVKPETK</sequence>
<evidence type="ECO:0000256" key="1">
    <source>
        <dbReference type="ARBA" id="ARBA00008668"/>
    </source>
</evidence>
<protein>
    <submittedName>
        <fullName evidence="4">Rhamnogalacturonan acetylesterase</fullName>
    </submittedName>
</protein>
<accession>A0A7L7L2S9</accession>
<proteinExistence type="inferred from homology"/>
<reference evidence="4 5" key="2">
    <citation type="submission" date="2020-08" db="EMBL/GenBank/DDBJ databases">
        <title>Adhaeribacter dokdonensis sp. nov., isolated from the rhizosphere of Elymus tsukushiensis, a plant native to the Dokdo Islands, Republic of Korea.</title>
        <authorList>
            <person name="Ghim S.Y."/>
        </authorList>
    </citation>
    <scope>NUCLEOTIDE SEQUENCE [LARGE SCALE GENOMIC DNA]</scope>
    <source>
        <strain evidence="4 5">KUDC8001</strain>
    </source>
</reference>
<dbReference type="RefSeq" id="WP_182414295.1">
    <property type="nucleotide sequence ID" value="NZ_CP055153.1"/>
</dbReference>
<dbReference type="PANTHER" id="PTHR43695">
    <property type="entry name" value="PUTATIVE (AFU_ORTHOLOGUE AFUA_2G17250)-RELATED"/>
    <property type="match status" value="1"/>
</dbReference>
<dbReference type="Gene3D" id="3.40.50.1110">
    <property type="entry name" value="SGNH hydrolase"/>
    <property type="match status" value="1"/>
</dbReference>